<dbReference type="EMBL" id="FWYC01000013">
    <property type="protein sequence ID" value="SMD20038.1"/>
    <property type="molecule type" value="Genomic_DNA"/>
</dbReference>
<evidence type="ECO:0000256" key="1">
    <source>
        <dbReference type="SAM" id="MobiDB-lite"/>
    </source>
</evidence>
<protein>
    <submittedName>
        <fullName evidence="2">Uncharacterized protein</fullName>
    </submittedName>
</protein>
<sequence length="299" mass="32719">MAAAAARRSSDHPVPGHSPRQTARRPFLRRAFFGDHRSRRTGSPRSRTSPSQAHSRPRGKQCAKSESVDSAGTHHPPAGRGGTPRPEARGCRAGRSRPGPAGTEPARHRRNPRRRGERAVVHASGTPGGVTGEQPPRNGPGQTGPVPPVPDLTAGQRRARRAHERRREVSCLATSRLFGTERLTACAPDTAGQRACWVLRTRAVRAIRAGHRRRRTRAIRNSCLPGACSSWPHAVSPHGLSPPDQRPVFRVLHYLTQRLTLTSSRHSTGRLPLQSSATSTRSPPQVRRDLTSRAIRDLR</sequence>
<keyword evidence="3" id="KW-1185">Reference proteome</keyword>
<feature type="compositionally biased region" description="Basic residues" evidence="1">
    <location>
        <begin position="107"/>
        <end position="116"/>
    </location>
</feature>
<feature type="compositionally biased region" description="Polar residues" evidence="1">
    <location>
        <begin position="273"/>
        <end position="283"/>
    </location>
</feature>
<dbReference type="STRING" id="40571.SAMN05660733_05797"/>
<dbReference type="AlphaFoldDB" id="A0A1W2FEQ6"/>
<reference evidence="3" key="1">
    <citation type="submission" date="2017-04" db="EMBL/GenBank/DDBJ databases">
        <authorList>
            <person name="Varghese N."/>
            <person name="Submissions S."/>
        </authorList>
    </citation>
    <scope>NUCLEOTIDE SEQUENCE [LARGE SCALE GENOMIC DNA]</scope>
    <source>
        <strain evidence="3">DSM 44073</strain>
    </source>
</reference>
<accession>A0A1W2FEQ6</accession>
<name>A0A1W2FEQ6_9PSEU</name>
<feature type="region of interest" description="Disordered" evidence="1">
    <location>
        <begin position="265"/>
        <end position="299"/>
    </location>
</feature>
<dbReference type="Proteomes" id="UP000192840">
    <property type="component" value="Unassembled WGS sequence"/>
</dbReference>
<proteinExistence type="predicted"/>
<evidence type="ECO:0000313" key="3">
    <source>
        <dbReference type="Proteomes" id="UP000192840"/>
    </source>
</evidence>
<feature type="compositionally biased region" description="Basic and acidic residues" evidence="1">
    <location>
        <begin position="286"/>
        <end position="299"/>
    </location>
</feature>
<organism evidence="2 3">
    <name type="scientific">Lentzea albidocapillata</name>
    <dbReference type="NCBI Taxonomy" id="40571"/>
    <lineage>
        <taxon>Bacteria</taxon>
        <taxon>Bacillati</taxon>
        <taxon>Actinomycetota</taxon>
        <taxon>Actinomycetes</taxon>
        <taxon>Pseudonocardiales</taxon>
        <taxon>Pseudonocardiaceae</taxon>
        <taxon>Lentzea</taxon>
    </lineage>
</organism>
<gene>
    <name evidence="2" type="ORF">SAMN05660733_05797</name>
</gene>
<evidence type="ECO:0000313" key="2">
    <source>
        <dbReference type="EMBL" id="SMD20038.1"/>
    </source>
</evidence>
<feature type="region of interest" description="Disordered" evidence="1">
    <location>
        <begin position="1"/>
        <end position="167"/>
    </location>
</feature>